<feature type="compositionally biased region" description="Polar residues" evidence="1">
    <location>
        <begin position="250"/>
        <end position="264"/>
    </location>
</feature>
<keyword evidence="3" id="KW-1185">Reference proteome</keyword>
<feature type="region of interest" description="Disordered" evidence="1">
    <location>
        <begin position="245"/>
        <end position="315"/>
    </location>
</feature>
<gene>
    <name evidence="2" type="ORF">G7Y89_g10271</name>
</gene>
<feature type="compositionally biased region" description="Polar residues" evidence="1">
    <location>
        <begin position="293"/>
        <end position="304"/>
    </location>
</feature>
<evidence type="ECO:0000313" key="3">
    <source>
        <dbReference type="Proteomes" id="UP000566819"/>
    </source>
</evidence>
<evidence type="ECO:0000313" key="2">
    <source>
        <dbReference type="EMBL" id="KAF4627878.1"/>
    </source>
</evidence>
<accession>A0A8H4RE61</accession>
<reference evidence="2 3" key="1">
    <citation type="submission" date="2020-03" db="EMBL/GenBank/DDBJ databases">
        <title>Draft Genome Sequence of Cudoniella acicularis.</title>
        <authorList>
            <person name="Buettner E."/>
            <person name="Kellner H."/>
        </authorList>
    </citation>
    <scope>NUCLEOTIDE SEQUENCE [LARGE SCALE GENOMIC DNA]</scope>
    <source>
        <strain evidence="2 3">DSM 108380</strain>
    </source>
</reference>
<evidence type="ECO:0000256" key="1">
    <source>
        <dbReference type="SAM" id="MobiDB-lite"/>
    </source>
</evidence>
<proteinExistence type="predicted"/>
<dbReference type="AlphaFoldDB" id="A0A8H4RE61"/>
<dbReference type="Proteomes" id="UP000566819">
    <property type="component" value="Unassembled WGS sequence"/>
</dbReference>
<protein>
    <submittedName>
        <fullName evidence="2">Uncharacterized protein</fullName>
    </submittedName>
</protein>
<comment type="caution">
    <text evidence="2">The sequence shown here is derived from an EMBL/GenBank/DDBJ whole genome shotgun (WGS) entry which is preliminary data.</text>
</comment>
<dbReference type="InterPro" id="IPR052973">
    <property type="entry name" value="Fungal_sec-metab_reg_TF"/>
</dbReference>
<dbReference type="PANTHER" id="PTHR35392:SF1">
    <property type="entry name" value="ZN(II)2CYS6 TRANSCRIPTION FACTOR (EUROFUNG)"/>
    <property type="match status" value="1"/>
</dbReference>
<dbReference type="EMBL" id="JAAMPI010000896">
    <property type="protein sequence ID" value="KAF4627878.1"/>
    <property type="molecule type" value="Genomic_DNA"/>
</dbReference>
<dbReference type="OrthoDB" id="1919336at2759"/>
<name>A0A8H4RE61_9HELO</name>
<dbReference type="PANTHER" id="PTHR35392">
    <property type="entry name" value="ZN(II)2CYS6 TRANSCRIPTION FACTOR (EUROFUNG)-RELATED-RELATED"/>
    <property type="match status" value="1"/>
</dbReference>
<sequence length="815" mass="91730">MDASSCSIYTQLLEFQNDSSQHQLTFHDPNSLNQAYIQTLARGLGLEFEYSTITNSARITRRSPGRPQPIHSAFEEDFLRFLGLEQLSAAQSSGELPNTYEVPLPAYADRANEFRIQDEMGIFSPQNYDSMFSFESASPELDHPSHSVDENSHLNNFGLDLNNANRTGFTPEEQISTSILTSNVLISQLPIDATLLTQEQGPSVSKTGISEPEGIGSLSEAEMSLHMVEQITRKVTAQLLQEAKQQQQAPFGNNGSLETLSFSPHENEQVETQLPGRGAMEKSTFRSRRNGSRAGSTNSRASDSGRNRITKVFSRRGSVQEGAYPGYQVYDSRSTHSAASSIGSVASTGRRGPLNGAARALANAVKAVKACWRCKFLRKPCDVELPCASCPKGLKGQDNSAWLTLGCRRGELKDEMPDIKLCPRHDPYYLDYVWRYSIQLSGSKEEPWIHANESSQRAIARRQEALADILANDLSLPEEDNEFKIFLRSLQLFPSECRGPSNIDNALRTALVPLYECIYSIVWEVTDCPKMQSIFGRKHPMLQEFVLLRSAANYQAKYESDKLIALSLICLRTCLEAVRIKHECINRAVHEACDWTECKVESITNLETHLKMYLSELSQVFFKKDNLRIRRGLMELTCDQHEFTQGSGQCLTARRYLCLALKLFVATSSTYDPLMGDYSSTTVGYFASSRTDSEVSLDQEFIIAQEAAQQSSWKTTGFSSSLQYLQNIFEDSEDPEEVMQMYRVDSNRSQLNDPILDLTFAPAIPPGKSIYQRPNHDRVFCQQCDSIPEGFESEKALRMHQDREHRVLVKKWICM</sequence>
<organism evidence="2 3">
    <name type="scientific">Cudoniella acicularis</name>
    <dbReference type="NCBI Taxonomy" id="354080"/>
    <lineage>
        <taxon>Eukaryota</taxon>
        <taxon>Fungi</taxon>
        <taxon>Dikarya</taxon>
        <taxon>Ascomycota</taxon>
        <taxon>Pezizomycotina</taxon>
        <taxon>Leotiomycetes</taxon>
        <taxon>Helotiales</taxon>
        <taxon>Tricladiaceae</taxon>
        <taxon>Cudoniella</taxon>
    </lineage>
</organism>